<dbReference type="InterPro" id="IPR036676">
    <property type="entry name" value="PurM-like_C_sf"/>
</dbReference>
<proteinExistence type="inferred from homology"/>
<dbReference type="Pfam" id="PF00586">
    <property type="entry name" value="AIRS"/>
    <property type="match status" value="1"/>
</dbReference>
<organism evidence="3">
    <name type="scientific">invertebrate metagenome</name>
    <dbReference type="NCBI Taxonomy" id="1711999"/>
    <lineage>
        <taxon>unclassified sequences</taxon>
        <taxon>metagenomes</taxon>
        <taxon>organismal metagenomes</taxon>
    </lineage>
</organism>
<dbReference type="HAMAP" id="MF_02128">
    <property type="entry name" value="TMP_kinase"/>
    <property type="match status" value="1"/>
</dbReference>
<dbReference type="Pfam" id="PF02769">
    <property type="entry name" value="AIRS_C"/>
    <property type="match status" value="1"/>
</dbReference>
<dbReference type="SUPFAM" id="SSF55326">
    <property type="entry name" value="PurM N-terminal domain-like"/>
    <property type="match status" value="1"/>
</dbReference>
<dbReference type="InterPro" id="IPR016188">
    <property type="entry name" value="PurM-like_N"/>
</dbReference>
<evidence type="ECO:0000259" key="2">
    <source>
        <dbReference type="Pfam" id="PF02769"/>
    </source>
</evidence>
<comment type="caution">
    <text evidence="3">The sequence shown here is derived from an EMBL/GenBank/DDBJ whole genome shotgun (WGS) entry which is preliminary data.</text>
</comment>
<gene>
    <name evidence="3" type="primary">thiL</name>
    <name evidence="3" type="ORF">CI610_01560</name>
</gene>
<dbReference type="EC" id="2.7.4.16" evidence="3"/>
<dbReference type="AlphaFoldDB" id="A0A2H9T8C3"/>
<dbReference type="GO" id="GO:0009228">
    <property type="term" value="P:thiamine biosynthetic process"/>
    <property type="evidence" value="ECO:0007669"/>
    <property type="project" value="InterPro"/>
</dbReference>
<dbReference type="InterPro" id="IPR010918">
    <property type="entry name" value="PurM-like_C_dom"/>
</dbReference>
<feature type="domain" description="PurM-like N-terminal" evidence="1">
    <location>
        <begin position="24"/>
        <end position="134"/>
    </location>
</feature>
<name>A0A2H9T8C3_9ZZZZ</name>
<dbReference type="PANTHER" id="PTHR30270:SF0">
    <property type="entry name" value="THIAMINE-MONOPHOSPHATE KINASE"/>
    <property type="match status" value="1"/>
</dbReference>
<dbReference type="CDD" id="cd02194">
    <property type="entry name" value="ThiL"/>
    <property type="match status" value="1"/>
</dbReference>
<dbReference type="NCBIfam" id="TIGR01379">
    <property type="entry name" value="thiL"/>
    <property type="match status" value="1"/>
</dbReference>
<dbReference type="PIRSF" id="PIRSF005303">
    <property type="entry name" value="Thiam_monoph_kin"/>
    <property type="match status" value="1"/>
</dbReference>
<dbReference type="EMBL" id="NSIT01000067">
    <property type="protein sequence ID" value="PJE79463.1"/>
    <property type="molecule type" value="Genomic_DNA"/>
</dbReference>
<feature type="domain" description="PurM-like C-terminal" evidence="2">
    <location>
        <begin position="146"/>
        <end position="249"/>
    </location>
</feature>
<keyword evidence="3" id="KW-0808">Transferase</keyword>
<dbReference type="InterPro" id="IPR036921">
    <property type="entry name" value="PurM-like_N_sf"/>
</dbReference>
<evidence type="ECO:0000313" key="3">
    <source>
        <dbReference type="EMBL" id="PJE79463.1"/>
    </source>
</evidence>
<sequence>MGEFELIARYFNRNVPDDTLIGIGDDCALFTIPDGMQLAQSMDTLVEGIHFPENIDPQLLGYRSLAVSISDLAAMGAKPHSFTLGLTLPDSNEQWLRGFSDGLFSLADSLSIPLIGGDTTRGPLTITIQVQGTVPQDTALRRNGAKAGDQIYVSGYLGDAAGALPYVLSREEQKAENNAHIQALLQRYYKPTPRLALGRWLRENGATAALDISDGLLGDLNHILSASHKGAELNLQTIPCSPNLTALYTTTQAKDLALQGGDDYELCFTWPKENNLILPSFLSDSIFVTMIGSITEQKGIRDTQQHSLDACAYTHF</sequence>
<dbReference type="Gene3D" id="3.30.1330.10">
    <property type="entry name" value="PurM-like, N-terminal domain"/>
    <property type="match status" value="1"/>
</dbReference>
<dbReference type="SUPFAM" id="SSF56042">
    <property type="entry name" value="PurM C-terminal domain-like"/>
    <property type="match status" value="1"/>
</dbReference>
<dbReference type="GO" id="GO:0009030">
    <property type="term" value="F:thiamine-phosphate kinase activity"/>
    <property type="evidence" value="ECO:0007669"/>
    <property type="project" value="UniProtKB-EC"/>
</dbReference>
<reference evidence="3" key="1">
    <citation type="journal article" date="2017" name="Appl. Environ. Microbiol.">
        <title>Molecular characterization of an Endozoicomonas-like organism causing infection in king scallop Pecten maximus L.</title>
        <authorList>
            <person name="Cano I."/>
            <person name="van Aerle R."/>
            <person name="Ross S."/>
            <person name="Verner-Jeffreys D.W."/>
            <person name="Paley R.K."/>
            <person name="Rimmer G."/>
            <person name="Ryder D."/>
            <person name="Hooper P."/>
            <person name="Stone D."/>
            <person name="Feist S.W."/>
        </authorList>
    </citation>
    <scope>NUCLEOTIDE SEQUENCE</scope>
</reference>
<dbReference type="InterPro" id="IPR006283">
    <property type="entry name" value="ThiL-like"/>
</dbReference>
<dbReference type="PANTHER" id="PTHR30270">
    <property type="entry name" value="THIAMINE-MONOPHOSPHATE KINASE"/>
    <property type="match status" value="1"/>
</dbReference>
<protein>
    <submittedName>
        <fullName evidence="3">Thiamine-monophosphate kinase</fullName>
        <ecNumber evidence="3">2.7.4.16</ecNumber>
    </submittedName>
</protein>
<keyword evidence="3" id="KW-0418">Kinase</keyword>
<dbReference type="Gene3D" id="3.90.650.10">
    <property type="entry name" value="PurM-like C-terminal domain"/>
    <property type="match status" value="1"/>
</dbReference>
<evidence type="ECO:0000259" key="1">
    <source>
        <dbReference type="Pfam" id="PF00586"/>
    </source>
</evidence>
<accession>A0A2H9T8C3</accession>